<dbReference type="Gene3D" id="3.30.450.380">
    <property type="match status" value="1"/>
</dbReference>
<dbReference type="Proteomes" id="UP000198518">
    <property type="component" value="Unassembled WGS sequence"/>
</dbReference>
<evidence type="ECO:0000259" key="2">
    <source>
        <dbReference type="Pfam" id="PF00437"/>
    </source>
</evidence>
<dbReference type="Gene3D" id="3.40.50.300">
    <property type="entry name" value="P-loop containing nucleotide triphosphate hydrolases"/>
    <property type="match status" value="1"/>
</dbReference>
<dbReference type="OrthoDB" id="33500at2157"/>
<dbReference type="AlphaFoldDB" id="A0A1I0MYI0"/>
<keyword evidence="3" id="KW-0282">Flagellum</keyword>
<dbReference type="GO" id="GO:0016887">
    <property type="term" value="F:ATP hydrolysis activity"/>
    <property type="evidence" value="ECO:0007669"/>
    <property type="project" value="InterPro"/>
</dbReference>
<evidence type="ECO:0000313" key="3">
    <source>
        <dbReference type="EMBL" id="SEV93872.1"/>
    </source>
</evidence>
<dbReference type="InterPro" id="IPR001482">
    <property type="entry name" value="T2SS/T4SS_dom"/>
</dbReference>
<reference evidence="3 4" key="1">
    <citation type="submission" date="2016-10" db="EMBL/GenBank/DDBJ databases">
        <authorList>
            <person name="de Groot N.N."/>
        </authorList>
    </citation>
    <scope>NUCLEOTIDE SEQUENCE [LARGE SCALE GENOMIC DNA]</scope>
    <source>
        <strain evidence="3 4">CGMCC 1.5337</strain>
    </source>
</reference>
<keyword evidence="3" id="KW-0969">Cilium</keyword>
<proteinExistence type="inferred from homology"/>
<dbReference type="CDD" id="cd01130">
    <property type="entry name" value="VirB11-like_ATPase"/>
    <property type="match status" value="1"/>
</dbReference>
<organism evidence="3 4">
    <name type="scientific">Halobacterium jilantaiense</name>
    <dbReference type="NCBI Taxonomy" id="355548"/>
    <lineage>
        <taxon>Archaea</taxon>
        <taxon>Methanobacteriati</taxon>
        <taxon>Methanobacteriota</taxon>
        <taxon>Stenosarchaea group</taxon>
        <taxon>Halobacteria</taxon>
        <taxon>Halobacteriales</taxon>
        <taxon>Halobacteriaceae</taxon>
        <taxon>Halobacterium</taxon>
    </lineage>
</organism>
<gene>
    <name evidence="3" type="ORF">SAMN04487945_0476</name>
</gene>
<keyword evidence="3" id="KW-0966">Cell projection</keyword>
<dbReference type="EMBL" id="FOJA01000001">
    <property type="protein sequence ID" value="SEV93872.1"/>
    <property type="molecule type" value="Genomic_DNA"/>
</dbReference>
<dbReference type="InterPro" id="IPR027417">
    <property type="entry name" value="P-loop_NTPase"/>
</dbReference>
<dbReference type="PANTHER" id="PTHR30486:SF14">
    <property type="entry name" value="FLAGELLA ACCESSORY PROTEIN I"/>
    <property type="match status" value="1"/>
</dbReference>
<dbReference type="SUPFAM" id="SSF52540">
    <property type="entry name" value="P-loop containing nucleoside triphosphate hydrolases"/>
    <property type="match status" value="1"/>
</dbReference>
<name>A0A1I0MYI0_9EURY</name>
<accession>A0A1I0MYI0</accession>
<keyword evidence="4" id="KW-1185">Reference proteome</keyword>
<dbReference type="InterPro" id="IPR050921">
    <property type="entry name" value="T4SS_GSP_E_ATPase"/>
</dbReference>
<dbReference type="STRING" id="355548.SAMN04487945_0476"/>
<sequence>MADHGNRQIGHELRETATRYTHLREYLQRFKQFTGEFPELIDEPTDDWEADKPNVVYPVGGPIYCHVYGDLGKDTKYYTIEPELSGPEATVFKNVQERILEKSVNKPAPEAEAEYDDRIEELLEETVRISDDKSEDVFHRVRQLPNNLGSLVKNFDASSVADQMVGTDDDRGQMSLDSGDLSTEQVAAGARKVASKPRNFANQFRAAVPMVREALEEAFGFGRIPVSETTYENIRYQLNRDIVGFGPLEPVMRDPYNEDIHVIGPNGCYVDHGTYGMLETTVDFGTPQEFDGWLRNMGERMGDPVSDSDPIVDSTLPDGSRINIIYSDDVSLKGPSLTIRQGDDVPLSVGQITKWGTLSPELSAYLWLCLENEQTVFVVGETASGKTTTLNSIMAFIPRDSKIYTAEDTAEVIPPHDTWQQLLTREGQGENSADVDMFDLVAAALRSRPDYIIVGEVRGEEGRMAFQAAQTGHPVMLTFHASDIVSMIQRFTGEPINVPETFMDNADVALFQNRVKQGDDVLRRVTSVQEIEGYSKEMGGVVTRQAFYWDPVEDEIVFQGRNNSYVLEEQIATLLGYADTREIYDEMDFRAEIIERIIQEDLIGYHDFNDTIAAFQRDGVEGLPFTISRGF</sequence>
<feature type="domain" description="Bacterial type II secretion system protein E" evidence="2">
    <location>
        <begin position="305"/>
        <end position="491"/>
    </location>
</feature>
<evidence type="ECO:0000256" key="1">
    <source>
        <dbReference type="ARBA" id="ARBA00006611"/>
    </source>
</evidence>
<evidence type="ECO:0000313" key="4">
    <source>
        <dbReference type="Proteomes" id="UP000198518"/>
    </source>
</evidence>
<comment type="similarity">
    <text evidence="1">Belongs to the GSP E family.</text>
</comment>
<dbReference type="PANTHER" id="PTHR30486">
    <property type="entry name" value="TWITCHING MOTILITY PROTEIN PILT"/>
    <property type="match status" value="1"/>
</dbReference>
<protein>
    <submittedName>
        <fullName evidence="3">Flagellar protein FlaI</fullName>
    </submittedName>
</protein>
<dbReference type="Pfam" id="PF00437">
    <property type="entry name" value="T2SSE"/>
    <property type="match status" value="1"/>
</dbReference>